<evidence type="ECO:0000313" key="2">
    <source>
        <dbReference type="EMBL" id="MDM3929818.1"/>
    </source>
</evidence>
<evidence type="ECO:0008006" key="4">
    <source>
        <dbReference type="Google" id="ProtNLM"/>
    </source>
</evidence>
<keyword evidence="3" id="KW-1185">Reference proteome</keyword>
<name>A0ABT7P995_MYCIT</name>
<dbReference type="EMBL" id="JASZZX010000048">
    <property type="protein sequence ID" value="MDM3929818.1"/>
    <property type="molecule type" value="Genomic_DNA"/>
</dbReference>
<evidence type="ECO:0000256" key="1">
    <source>
        <dbReference type="ARBA" id="ARBA00023125"/>
    </source>
</evidence>
<dbReference type="SMART" id="SM00480">
    <property type="entry name" value="POL3Bc"/>
    <property type="match status" value="1"/>
</dbReference>
<dbReference type="PANTHER" id="PTHR30478:SF0">
    <property type="entry name" value="BETA SLIDING CLAMP"/>
    <property type="match status" value="1"/>
</dbReference>
<keyword evidence="1" id="KW-0238">DNA-binding</keyword>
<dbReference type="RefSeq" id="WP_289115674.1">
    <property type="nucleotide sequence ID" value="NZ_JASZZX010000048.1"/>
</dbReference>
<sequence>MNDTLKIDAAAMSAEVAWIAKAKHRLSIPILATAQVQVTPAGLKLRYTDYDLFREVIIPCDDGFDSDRAVQISPVTLAGLLKGCKGEAAVTVSDAGVTVAVGSRTLSAPAAGDAVDFPEWPAFEPQAAPAVVDAAALKRGMTSIGTDDTLPMLTHVYFHDGAMVTTDRFRLSVIRYAVDGFTAMVPGSVLKPFTVGVKGDVTVEYGKLASMAKPGSHDMRVRVAAGARSIIARVGDHEFPKYQPLIDCAATGASVWGTFARAELLAAMGHFAKRDSAQLEVRNDGTMVVQIRNGRAGEVMSEDVIGINVLSAHSGAVYPFVARFEASHLASVLKGIDAQRVTFTAQDATHPWMVKGSDADYHLVIPVRIPA</sequence>
<organism evidence="2 3">
    <name type="scientific">Mycobacterium intracellulare subsp. chimaera</name>
    <dbReference type="NCBI Taxonomy" id="222805"/>
    <lineage>
        <taxon>Bacteria</taxon>
        <taxon>Bacillati</taxon>
        <taxon>Actinomycetota</taxon>
        <taxon>Actinomycetes</taxon>
        <taxon>Mycobacteriales</taxon>
        <taxon>Mycobacteriaceae</taxon>
        <taxon>Mycobacterium</taxon>
        <taxon>Mycobacterium avium complex (MAC)</taxon>
    </lineage>
</organism>
<protein>
    <recommendedName>
        <fullName evidence="4">DNA polymerase III subunit beta</fullName>
    </recommendedName>
</protein>
<proteinExistence type="predicted"/>
<accession>A0ABT7P995</accession>
<gene>
    <name evidence="2" type="ORF">QRB35_27955</name>
</gene>
<dbReference type="PANTHER" id="PTHR30478">
    <property type="entry name" value="DNA POLYMERASE III SUBUNIT BETA"/>
    <property type="match status" value="1"/>
</dbReference>
<reference evidence="3" key="1">
    <citation type="submission" date="2023-06" db="EMBL/GenBank/DDBJ databases">
        <title>Itaconate inhibition of nontuberculous mycobacteria.</title>
        <authorList>
            <person name="Spilker T."/>
        </authorList>
    </citation>
    <scope>NUCLEOTIDE SEQUENCE [LARGE SCALE GENOMIC DNA]</scope>
    <source>
        <strain evidence="3">FLAC1071</strain>
    </source>
</reference>
<comment type="caution">
    <text evidence="2">The sequence shown here is derived from an EMBL/GenBank/DDBJ whole genome shotgun (WGS) entry which is preliminary data.</text>
</comment>
<dbReference type="Proteomes" id="UP001529272">
    <property type="component" value="Unassembled WGS sequence"/>
</dbReference>
<reference evidence="2 3" key="2">
    <citation type="submission" date="2023-06" db="EMBL/GenBank/DDBJ databases">
        <title>Itaconate inhibition of nontuberculous mycobacteria.</title>
        <authorList>
            <person name="Breen P."/>
            <person name="Zimbric M."/>
            <person name="Caverly L."/>
        </authorList>
    </citation>
    <scope>NUCLEOTIDE SEQUENCE [LARGE SCALE GENOMIC DNA]</scope>
    <source>
        <strain evidence="2 3">FLAC1071</strain>
    </source>
</reference>
<dbReference type="InterPro" id="IPR001001">
    <property type="entry name" value="DNA_polIII_beta"/>
</dbReference>
<evidence type="ECO:0000313" key="3">
    <source>
        <dbReference type="Proteomes" id="UP001529272"/>
    </source>
</evidence>
<dbReference type="Gene3D" id="3.10.150.10">
    <property type="entry name" value="DNA Polymerase III, subunit A, domain 2"/>
    <property type="match status" value="3"/>
</dbReference>